<dbReference type="CDD" id="cd16031">
    <property type="entry name" value="G6S_like"/>
    <property type="match status" value="1"/>
</dbReference>
<keyword evidence="3" id="KW-0378">Hydrolase</keyword>
<dbReference type="Proteomes" id="UP000238375">
    <property type="component" value="Unassembled WGS sequence"/>
</dbReference>
<dbReference type="EMBL" id="PVTE01000013">
    <property type="protein sequence ID" value="PRY36036.1"/>
    <property type="molecule type" value="Genomic_DNA"/>
</dbReference>
<gene>
    <name evidence="7" type="ORF">CLV58_113167</name>
</gene>
<comment type="similarity">
    <text evidence="1">Belongs to the sulfatase family.</text>
</comment>
<evidence type="ECO:0000256" key="1">
    <source>
        <dbReference type="ARBA" id="ARBA00008779"/>
    </source>
</evidence>
<protein>
    <submittedName>
        <fullName evidence="7">Arylsulfatase A-like enzyme</fullName>
    </submittedName>
</protein>
<accession>A0A2T0SRK6</accession>
<feature type="transmembrane region" description="Helical" evidence="5">
    <location>
        <begin position="7"/>
        <end position="25"/>
    </location>
</feature>
<dbReference type="Pfam" id="PF00884">
    <property type="entry name" value="Sulfatase"/>
    <property type="match status" value="1"/>
</dbReference>
<evidence type="ECO:0000313" key="7">
    <source>
        <dbReference type="EMBL" id="PRY36036.1"/>
    </source>
</evidence>
<keyword evidence="2" id="KW-0732">Signal</keyword>
<evidence type="ECO:0000256" key="2">
    <source>
        <dbReference type="ARBA" id="ARBA00022729"/>
    </source>
</evidence>
<dbReference type="RefSeq" id="WP_170108722.1">
    <property type="nucleotide sequence ID" value="NZ_PVTE01000013.1"/>
</dbReference>
<keyword evidence="5" id="KW-0472">Membrane</keyword>
<dbReference type="AlphaFoldDB" id="A0A2T0SRK6"/>
<evidence type="ECO:0000256" key="5">
    <source>
        <dbReference type="SAM" id="Phobius"/>
    </source>
</evidence>
<organism evidence="7 8">
    <name type="scientific">Spirosoma oryzae</name>
    <dbReference type="NCBI Taxonomy" id="1469603"/>
    <lineage>
        <taxon>Bacteria</taxon>
        <taxon>Pseudomonadati</taxon>
        <taxon>Bacteroidota</taxon>
        <taxon>Cytophagia</taxon>
        <taxon>Cytophagales</taxon>
        <taxon>Cytophagaceae</taxon>
        <taxon>Spirosoma</taxon>
    </lineage>
</organism>
<dbReference type="GO" id="GO:0016787">
    <property type="term" value="F:hydrolase activity"/>
    <property type="evidence" value="ECO:0007669"/>
    <property type="project" value="UniProtKB-KW"/>
</dbReference>
<dbReference type="PANTHER" id="PTHR43108">
    <property type="entry name" value="N-ACETYLGLUCOSAMINE-6-SULFATASE FAMILY MEMBER"/>
    <property type="match status" value="1"/>
</dbReference>
<proteinExistence type="inferred from homology"/>
<evidence type="ECO:0000256" key="4">
    <source>
        <dbReference type="ARBA" id="ARBA00023180"/>
    </source>
</evidence>
<feature type="domain" description="Sulfatase N-terminal" evidence="6">
    <location>
        <begin position="36"/>
        <end position="388"/>
    </location>
</feature>
<dbReference type="InterPro" id="IPR017850">
    <property type="entry name" value="Alkaline_phosphatase_core_sf"/>
</dbReference>
<sequence length="513" mass="58743">MHHSSRPYLIAGVAVVIIAGMLAGFRPQVTAPARPRNIIFILADDHRYDFMGFTGKVPGLKTPNLDWLAREGAYVQNAFVSTALCSPSRASILTGQYAHTHKVVDNFAPLTPGLKFFPQYLRKAGYKTAFLGKWHMGNTDDAPQPGFDYWLSFKGQGDYYNPTFNINGKQVSYTDSSYTTDLLTDYALKWLGTLDKSKPFCLYLSHKAVHANFLPAKRHRNAFRNTPIHYPETMYLTATDSSKRWNETAPGESVMNPNLKVNMADMPSWVKQQRYSWHGVDYLYHGTISFNDFYRQYCETLLGVDDSVGRVLAWLEENGQLENTMVVYMGDNGFSFGERGLIDKRHMYEESMRVPLLVHCPAVVKAGTKLESVVQNIDLAPTFMAYAGLSKPAQMQGNSFLPLLKGERIPWRDRAFYEYYWEADFPQTPTMFGVRTDRYKYIFNHGVWDANELYDLKNDPQEVNNLIRSPAHQAIAKDMKDQVFTWLESTGGLQIPLHPIRQKRFDHRYQGTY</sequence>
<keyword evidence="8" id="KW-1185">Reference proteome</keyword>
<dbReference type="Gene3D" id="3.40.720.10">
    <property type="entry name" value="Alkaline Phosphatase, subunit A"/>
    <property type="match status" value="1"/>
</dbReference>
<keyword evidence="4" id="KW-0325">Glycoprotein</keyword>
<dbReference type="InterPro" id="IPR000917">
    <property type="entry name" value="Sulfatase_N"/>
</dbReference>
<keyword evidence="5" id="KW-0812">Transmembrane</keyword>
<evidence type="ECO:0000256" key="3">
    <source>
        <dbReference type="ARBA" id="ARBA00022801"/>
    </source>
</evidence>
<reference evidence="7 8" key="1">
    <citation type="submission" date="2018-03" db="EMBL/GenBank/DDBJ databases">
        <title>Genomic Encyclopedia of Archaeal and Bacterial Type Strains, Phase II (KMG-II): from individual species to whole genera.</title>
        <authorList>
            <person name="Goeker M."/>
        </authorList>
    </citation>
    <scope>NUCLEOTIDE SEQUENCE [LARGE SCALE GENOMIC DNA]</scope>
    <source>
        <strain evidence="7 8">DSM 28354</strain>
    </source>
</reference>
<name>A0A2T0SRK6_9BACT</name>
<dbReference type="SUPFAM" id="SSF53649">
    <property type="entry name" value="Alkaline phosphatase-like"/>
    <property type="match status" value="1"/>
</dbReference>
<dbReference type="InterPro" id="IPR024607">
    <property type="entry name" value="Sulfatase_CS"/>
</dbReference>
<evidence type="ECO:0000259" key="6">
    <source>
        <dbReference type="Pfam" id="PF00884"/>
    </source>
</evidence>
<keyword evidence="5" id="KW-1133">Transmembrane helix</keyword>
<comment type="caution">
    <text evidence="7">The sequence shown here is derived from an EMBL/GenBank/DDBJ whole genome shotgun (WGS) entry which is preliminary data.</text>
</comment>
<dbReference type="PANTHER" id="PTHR43108:SF8">
    <property type="entry name" value="SD21168P"/>
    <property type="match status" value="1"/>
</dbReference>
<dbReference type="PROSITE" id="PS00523">
    <property type="entry name" value="SULFATASE_1"/>
    <property type="match status" value="1"/>
</dbReference>
<evidence type="ECO:0000313" key="8">
    <source>
        <dbReference type="Proteomes" id="UP000238375"/>
    </source>
</evidence>